<dbReference type="InterPro" id="IPR016024">
    <property type="entry name" value="ARM-type_fold"/>
</dbReference>
<sequence length="282" mass="30788">MLDDLDKVDWNAVEHAYGPAGNIPALIRSAAGNDAVASKKAWDELWYYLFHQGTRFTASVAAIPFLLEIVGHPRTLRRRDGIMLLVHLAIGYPESALGSEGYTEAFIAQQTSEWIASTPEATEVAQCELHCYRAVSRGVPIFVSRLNARSSPIRTRAAFACAWFFDHASMSVPAIRKQVARETNDASRASMLLALSYLNAITEADVGDALAAQHPPLLRRAAAVALARHDETTTDAAAAVLAEDYRARSRPTPGWFPWQGLDRYADDCAVARNPSLPPRSGA</sequence>
<evidence type="ECO:0008006" key="3">
    <source>
        <dbReference type="Google" id="ProtNLM"/>
    </source>
</evidence>
<dbReference type="EMBL" id="CP089982">
    <property type="protein sequence ID" value="WXA98029.1"/>
    <property type="molecule type" value="Genomic_DNA"/>
</dbReference>
<keyword evidence="2" id="KW-1185">Reference proteome</keyword>
<reference evidence="1 2" key="1">
    <citation type="submission" date="2021-12" db="EMBL/GenBank/DDBJ databases">
        <title>Discovery of the Pendulisporaceae a myxobacterial family with distinct sporulation behavior and unique specialized metabolism.</title>
        <authorList>
            <person name="Garcia R."/>
            <person name="Popoff A."/>
            <person name="Bader C.D."/>
            <person name="Loehr J."/>
            <person name="Walesch S."/>
            <person name="Walt C."/>
            <person name="Boldt J."/>
            <person name="Bunk B."/>
            <person name="Haeckl F.J.F.P.J."/>
            <person name="Gunesch A.P."/>
            <person name="Birkelbach J."/>
            <person name="Nuebel U."/>
            <person name="Pietschmann T."/>
            <person name="Bach T."/>
            <person name="Mueller R."/>
        </authorList>
    </citation>
    <scope>NUCLEOTIDE SEQUENCE [LARGE SCALE GENOMIC DNA]</scope>
    <source>
        <strain evidence="1 2">MSr12523</strain>
    </source>
</reference>
<dbReference type="RefSeq" id="WP_394850998.1">
    <property type="nucleotide sequence ID" value="NZ_CP089982.1"/>
</dbReference>
<accession>A0ABZ2KJ06</accession>
<evidence type="ECO:0000313" key="2">
    <source>
        <dbReference type="Proteomes" id="UP001379533"/>
    </source>
</evidence>
<dbReference type="Gene3D" id="1.25.10.10">
    <property type="entry name" value="Leucine-rich Repeat Variant"/>
    <property type="match status" value="1"/>
</dbReference>
<protein>
    <recommendedName>
        <fullName evidence="3">HEAT repeat domain-containing protein</fullName>
    </recommendedName>
</protein>
<proteinExistence type="predicted"/>
<name>A0ABZ2KJ06_9BACT</name>
<organism evidence="1 2">
    <name type="scientific">Pendulispora brunnea</name>
    <dbReference type="NCBI Taxonomy" id="2905690"/>
    <lineage>
        <taxon>Bacteria</taxon>
        <taxon>Pseudomonadati</taxon>
        <taxon>Myxococcota</taxon>
        <taxon>Myxococcia</taxon>
        <taxon>Myxococcales</taxon>
        <taxon>Sorangiineae</taxon>
        <taxon>Pendulisporaceae</taxon>
        <taxon>Pendulispora</taxon>
    </lineage>
</organism>
<dbReference type="Proteomes" id="UP001379533">
    <property type="component" value="Chromosome"/>
</dbReference>
<evidence type="ECO:0000313" key="1">
    <source>
        <dbReference type="EMBL" id="WXA98029.1"/>
    </source>
</evidence>
<gene>
    <name evidence="1" type="ORF">LZC95_14455</name>
</gene>
<dbReference type="SUPFAM" id="SSF48371">
    <property type="entry name" value="ARM repeat"/>
    <property type="match status" value="1"/>
</dbReference>
<dbReference type="InterPro" id="IPR011989">
    <property type="entry name" value="ARM-like"/>
</dbReference>